<protein>
    <recommendedName>
        <fullName evidence="3">Cyclin-like domain-containing protein</fullName>
    </recommendedName>
</protein>
<evidence type="ECO:0000313" key="5">
    <source>
        <dbReference type="Proteomes" id="UP001189122"/>
    </source>
</evidence>
<dbReference type="SMART" id="SM00385">
    <property type="entry name" value="CYCLIN"/>
    <property type="match status" value="2"/>
</dbReference>
<feature type="transmembrane region" description="Helical" evidence="2">
    <location>
        <begin position="57"/>
        <end position="75"/>
    </location>
</feature>
<reference evidence="4 5" key="1">
    <citation type="submission" date="2019-12" db="EMBL/GenBank/DDBJ databases">
        <authorList>
            <person name="Scholz U."/>
            <person name="Mascher M."/>
            <person name="Fiebig A."/>
        </authorList>
    </citation>
    <scope>NUCLEOTIDE SEQUENCE</scope>
</reference>
<dbReference type="Proteomes" id="UP001189122">
    <property type="component" value="Unassembled WGS sequence"/>
</dbReference>
<dbReference type="InterPro" id="IPR013763">
    <property type="entry name" value="Cyclin-like_dom"/>
</dbReference>
<dbReference type="EMBL" id="LR743594">
    <property type="protein sequence ID" value="CAA2624043.1"/>
    <property type="molecule type" value="Genomic_DNA"/>
</dbReference>
<organism evidence="4">
    <name type="scientific">Spirodela intermedia</name>
    <name type="common">Intermediate duckweed</name>
    <dbReference type="NCBI Taxonomy" id="51605"/>
    <lineage>
        <taxon>Eukaryota</taxon>
        <taxon>Viridiplantae</taxon>
        <taxon>Streptophyta</taxon>
        <taxon>Embryophyta</taxon>
        <taxon>Tracheophyta</taxon>
        <taxon>Spermatophyta</taxon>
        <taxon>Magnoliopsida</taxon>
        <taxon>Liliopsida</taxon>
        <taxon>Araceae</taxon>
        <taxon>Lemnoideae</taxon>
        <taxon>Spirodela</taxon>
    </lineage>
</organism>
<evidence type="ECO:0000256" key="1">
    <source>
        <dbReference type="RuleBase" id="RU000383"/>
    </source>
</evidence>
<keyword evidence="5" id="KW-1185">Reference proteome</keyword>
<dbReference type="InterPro" id="IPR043198">
    <property type="entry name" value="Cyclin/Ssn8"/>
</dbReference>
<dbReference type="InterPro" id="IPR006671">
    <property type="entry name" value="Cyclin_N"/>
</dbReference>
<dbReference type="FunFam" id="1.10.472.10:FF:000150">
    <property type="entry name" value="Cyclin-T1-3 isoform A"/>
    <property type="match status" value="1"/>
</dbReference>
<name>A0A7I8J093_SPIIN</name>
<feature type="domain" description="Cyclin-like" evidence="3">
    <location>
        <begin position="31"/>
        <end position="133"/>
    </location>
</feature>
<comment type="similarity">
    <text evidence="1">Belongs to the cyclin family.</text>
</comment>
<dbReference type="GO" id="GO:0016538">
    <property type="term" value="F:cyclin-dependent protein serine/threonine kinase regulator activity"/>
    <property type="evidence" value="ECO:0007669"/>
    <property type="project" value="InterPro"/>
</dbReference>
<dbReference type="GO" id="GO:0006357">
    <property type="term" value="P:regulation of transcription by RNA polymerase II"/>
    <property type="evidence" value="ECO:0007669"/>
    <property type="project" value="InterPro"/>
</dbReference>
<dbReference type="InterPro" id="IPR036915">
    <property type="entry name" value="Cyclin-like_sf"/>
</dbReference>
<evidence type="ECO:0000256" key="2">
    <source>
        <dbReference type="SAM" id="Phobius"/>
    </source>
</evidence>
<feature type="domain" description="Cyclin-like" evidence="3">
    <location>
        <begin position="146"/>
        <end position="229"/>
    </location>
</feature>
<keyword evidence="2" id="KW-1133">Transmembrane helix</keyword>
<dbReference type="SUPFAM" id="SSF47954">
    <property type="entry name" value="Cyclin-like"/>
    <property type="match status" value="2"/>
</dbReference>
<dbReference type="PANTHER" id="PTHR10026">
    <property type="entry name" value="CYCLIN"/>
    <property type="match status" value="1"/>
</dbReference>
<gene>
    <name evidence="4" type="ORF">SI7747_07009933</name>
</gene>
<keyword evidence="1" id="KW-0195">Cyclin</keyword>
<accession>A0A7I8J093</accession>
<dbReference type="EMBL" id="CACRZD030000007">
    <property type="protein sequence ID" value="CAA6663548.1"/>
    <property type="molecule type" value="Genomic_DNA"/>
</dbReference>
<dbReference type="Gene3D" id="1.10.472.10">
    <property type="entry name" value="Cyclin-like"/>
    <property type="match status" value="2"/>
</dbReference>
<dbReference type="Pfam" id="PF00134">
    <property type="entry name" value="Cyclin_N"/>
    <property type="match status" value="1"/>
</dbReference>
<keyword evidence="2" id="KW-0812">Transmembrane</keyword>
<evidence type="ECO:0000259" key="3">
    <source>
        <dbReference type="SMART" id="SM00385"/>
    </source>
</evidence>
<proteinExistence type="inferred from homology"/>
<sequence>MSRDELERCSPSRKDGINHLRETHLRYSYCAFLQNLGIQLNLPQTTIGTAMVLCHRFLFADLMLLIATAALFLAAKSEETPCPLNTVLRVSWEICENIILLFSMFTPYCEYAFGDWFEQYRESVIGAEHMILTTLNFELDVQHPYTPLKSVLHKLGLSQSVLLNLALNLINEGLRSSLWLQFKPHHIAAGAAFLAAQFLNLDLAYYQGIWHEFQTTPSILQDVVQQLSEIL</sequence>
<dbReference type="AlphaFoldDB" id="A0A7I8J093"/>
<evidence type="ECO:0000313" key="4">
    <source>
        <dbReference type="EMBL" id="CAA2624043.1"/>
    </source>
</evidence>
<keyword evidence="2" id="KW-0472">Membrane</keyword>